<comment type="subunit">
    <text evidence="3">Homodimer.</text>
</comment>
<dbReference type="SUPFAM" id="SSF55031">
    <property type="entry name" value="Bacterial exopeptidase dimerisation domain"/>
    <property type="match status" value="1"/>
</dbReference>
<dbReference type="Gene3D" id="3.30.70.360">
    <property type="match status" value="1"/>
</dbReference>
<evidence type="ECO:0000256" key="5">
    <source>
        <dbReference type="ARBA" id="ARBA00022801"/>
    </source>
</evidence>
<evidence type="ECO:0000256" key="2">
    <source>
        <dbReference type="ARBA" id="ARBA00006153"/>
    </source>
</evidence>
<evidence type="ECO:0000256" key="4">
    <source>
        <dbReference type="ARBA" id="ARBA00022723"/>
    </source>
</evidence>
<proteinExistence type="inferred from homology"/>
<dbReference type="InterPro" id="IPR010158">
    <property type="entry name" value="Amidase_Cbmase"/>
</dbReference>
<dbReference type="Gene3D" id="3.40.630.10">
    <property type="entry name" value="Zn peptidases"/>
    <property type="match status" value="1"/>
</dbReference>
<accession>A0ABW3LGM4</accession>
<dbReference type="Proteomes" id="UP001597040">
    <property type="component" value="Unassembled WGS sequence"/>
</dbReference>
<dbReference type="PIRSF" id="PIRSF001235">
    <property type="entry name" value="Amidase_carbamoylase"/>
    <property type="match status" value="1"/>
</dbReference>
<dbReference type="SUPFAM" id="SSF53187">
    <property type="entry name" value="Zn-dependent exopeptidases"/>
    <property type="match status" value="1"/>
</dbReference>
<keyword evidence="8" id="KW-1185">Reference proteome</keyword>
<evidence type="ECO:0000313" key="8">
    <source>
        <dbReference type="Proteomes" id="UP001597040"/>
    </source>
</evidence>
<organism evidence="7 8">
    <name type="scientific">Virgibacillus byunsanensis</name>
    <dbReference type="NCBI Taxonomy" id="570945"/>
    <lineage>
        <taxon>Bacteria</taxon>
        <taxon>Bacillati</taxon>
        <taxon>Bacillota</taxon>
        <taxon>Bacilli</taxon>
        <taxon>Bacillales</taxon>
        <taxon>Bacillaceae</taxon>
        <taxon>Virgibacillus</taxon>
    </lineage>
</organism>
<dbReference type="InterPro" id="IPR002933">
    <property type="entry name" value="Peptidase_M20"/>
</dbReference>
<evidence type="ECO:0000256" key="1">
    <source>
        <dbReference type="ARBA" id="ARBA00001936"/>
    </source>
</evidence>
<dbReference type="PANTHER" id="PTHR32494:SF19">
    <property type="entry name" value="ALLANTOATE DEIMINASE-RELATED"/>
    <property type="match status" value="1"/>
</dbReference>
<sequence>MTKLASWIQTKLHELNVTDTMDVPEGFTRLSFSKEEAEAHNHFQKVAKELGLFTYQDGVGNQWAVWEVDKEVPTIAIGSHLDTDPCGGGYDGVAGVLCALGAIKNLKDSQYQPAKNIAVICFVSEESARFGISTIGSKAITGMLNKAEMSFVTDIDGVTIKEAMEEYGLIWEEIDQPELPVDKLESFVELHIEQGMQIEKNNADIGVVNGVSCPVRLKISVYGMANHTGTTPMNQRRDAFVAITPLVNFISDEAIKINKSSSHSLVATVSTINLKPNSMNVIPGEVELGVDIRSVDDEIKRRFADTIREYCNCIEDKNDVSIEIKTLVDNDSVILDIDVQQKLIQASNENGYYTYTMDSGAGHDVMNMAKKWPSGLIFIPCKDGISHQPGEFTSIRNLEKGINTLTKYLQINAEK</sequence>
<dbReference type="Pfam" id="PF01546">
    <property type="entry name" value="Peptidase_M20"/>
    <property type="match status" value="1"/>
</dbReference>
<dbReference type="PANTHER" id="PTHR32494">
    <property type="entry name" value="ALLANTOATE DEIMINASE-RELATED"/>
    <property type="match status" value="1"/>
</dbReference>
<comment type="cofactor">
    <cofactor evidence="1">
        <name>Mn(2+)</name>
        <dbReference type="ChEBI" id="CHEBI:29035"/>
    </cofactor>
</comment>
<dbReference type="RefSeq" id="WP_390359642.1">
    <property type="nucleotide sequence ID" value="NZ_JBHTKJ010000007.1"/>
</dbReference>
<evidence type="ECO:0000313" key="7">
    <source>
        <dbReference type="EMBL" id="MFD1037532.1"/>
    </source>
</evidence>
<keyword evidence="4" id="KW-0479">Metal-binding</keyword>
<dbReference type="InterPro" id="IPR036264">
    <property type="entry name" value="Bact_exopeptidase_dim_dom"/>
</dbReference>
<evidence type="ECO:0000256" key="3">
    <source>
        <dbReference type="ARBA" id="ARBA00011738"/>
    </source>
</evidence>
<dbReference type="CDD" id="cd03884">
    <property type="entry name" value="M20_bAS"/>
    <property type="match status" value="1"/>
</dbReference>
<name>A0ABW3LGM4_9BACI</name>
<dbReference type="NCBIfam" id="NF006771">
    <property type="entry name" value="PRK09290.1-5"/>
    <property type="match status" value="1"/>
</dbReference>
<keyword evidence="6" id="KW-0464">Manganese</keyword>
<comment type="similarity">
    <text evidence="2">Belongs to the peptidase M20 family.</text>
</comment>
<reference evidence="8" key="1">
    <citation type="journal article" date="2019" name="Int. J. Syst. Evol. Microbiol.">
        <title>The Global Catalogue of Microorganisms (GCM) 10K type strain sequencing project: providing services to taxonomists for standard genome sequencing and annotation.</title>
        <authorList>
            <consortium name="The Broad Institute Genomics Platform"/>
            <consortium name="The Broad Institute Genome Sequencing Center for Infectious Disease"/>
            <person name="Wu L."/>
            <person name="Ma J."/>
        </authorList>
    </citation>
    <scope>NUCLEOTIDE SEQUENCE [LARGE SCALE GENOMIC DNA]</scope>
    <source>
        <strain evidence="8">CCUG 56754</strain>
    </source>
</reference>
<dbReference type="EMBL" id="JBHTKJ010000007">
    <property type="protein sequence ID" value="MFD1037532.1"/>
    <property type="molecule type" value="Genomic_DNA"/>
</dbReference>
<protein>
    <submittedName>
        <fullName evidence="7">M20 family metallo-hydrolase</fullName>
    </submittedName>
</protein>
<comment type="caution">
    <text evidence="7">The sequence shown here is derived from an EMBL/GenBank/DDBJ whole genome shotgun (WGS) entry which is preliminary data.</text>
</comment>
<evidence type="ECO:0000256" key="6">
    <source>
        <dbReference type="ARBA" id="ARBA00023211"/>
    </source>
</evidence>
<gene>
    <name evidence="7" type="ORF">ACFQ3N_03720</name>
</gene>
<keyword evidence="5" id="KW-0378">Hydrolase</keyword>
<dbReference type="NCBIfam" id="TIGR01879">
    <property type="entry name" value="hydantase"/>
    <property type="match status" value="1"/>
</dbReference>